<feature type="non-terminal residue" evidence="4">
    <location>
        <position position="1"/>
    </location>
</feature>
<comment type="caution">
    <text evidence="4">The sequence shown here is derived from an EMBL/GenBank/DDBJ whole genome shotgun (WGS) entry which is preliminary data.</text>
</comment>
<organism evidence="4 5">
    <name type="scientific">Cucurbita argyrosperma subsp. sororia</name>
    <dbReference type="NCBI Taxonomy" id="37648"/>
    <lineage>
        <taxon>Eukaryota</taxon>
        <taxon>Viridiplantae</taxon>
        <taxon>Streptophyta</taxon>
        <taxon>Embryophyta</taxon>
        <taxon>Tracheophyta</taxon>
        <taxon>Spermatophyta</taxon>
        <taxon>Magnoliopsida</taxon>
        <taxon>eudicotyledons</taxon>
        <taxon>Gunneridae</taxon>
        <taxon>Pentapetalae</taxon>
        <taxon>rosids</taxon>
        <taxon>fabids</taxon>
        <taxon>Cucurbitales</taxon>
        <taxon>Cucurbitaceae</taxon>
        <taxon>Cucurbiteae</taxon>
        <taxon>Cucurbita</taxon>
    </lineage>
</organism>
<evidence type="ECO:0000313" key="4">
    <source>
        <dbReference type="EMBL" id="KAG6607256.1"/>
    </source>
</evidence>
<feature type="compositionally biased region" description="Basic and acidic residues" evidence="3">
    <location>
        <begin position="1"/>
        <end position="12"/>
    </location>
</feature>
<dbReference type="EMBL" id="JAGKQH010000001">
    <property type="protein sequence ID" value="KAG6607256.1"/>
    <property type="molecule type" value="Genomic_DNA"/>
</dbReference>
<dbReference type="GO" id="GO:0005634">
    <property type="term" value="C:nucleus"/>
    <property type="evidence" value="ECO:0007669"/>
    <property type="project" value="TreeGrafter"/>
</dbReference>
<dbReference type="AlphaFoldDB" id="A0AAV6P7X2"/>
<accession>A0AAV6P7X2</accession>
<dbReference type="PANTHER" id="PTHR33142">
    <property type="entry name" value="CYCLIN-DEPENDENT PROTEIN KINASE INHIBITOR SMR13"/>
    <property type="match status" value="1"/>
</dbReference>
<protein>
    <submittedName>
        <fullName evidence="4">Cyclin-dependent protein kinase inhibitor SMR4</fullName>
    </submittedName>
</protein>
<dbReference type="GO" id="GO:0004860">
    <property type="term" value="F:protein kinase inhibitor activity"/>
    <property type="evidence" value="ECO:0007669"/>
    <property type="project" value="UniProtKB-KW"/>
</dbReference>
<evidence type="ECO:0000256" key="2">
    <source>
        <dbReference type="ARBA" id="ARBA00023306"/>
    </source>
</evidence>
<keyword evidence="5" id="KW-1185">Reference proteome</keyword>
<evidence type="ECO:0000313" key="5">
    <source>
        <dbReference type="Proteomes" id="UP000685013"/>
    </source>
</evidence>
<dbReference type="PANTHER" id="PTHR33142:SF15">
    <property type="entry name" value="CYCLIN-DEPENDENT PROTEIN KINASE INHIBITOR SMR4"/>
    <property type="match status" value="1"/>
</dbReference>
<name>A0AAV6P7X2_9ROSI</name>
<sequence>MEGYRTPERQEFRIQPAKVPPPPPRKKAVAAAKKREAPANGYFQLPDDLEVYFLVVPRVDAGGDLSGG</sequence>
<dbReference type="GO" id="GO:0032875">
    <property type="term" value="P:regulation of DNA endoreduplication"/>
    <property type="evidence" value="ECO:0007669"/>
    <property type="project" value="InterPro"/>
</dbReference>
<keyword evidence="1 4" id="KW-0649">Protein kinase inhibitor</keyword>
<evidence type="ECO:0000256" key="1">
    <source>
        <dbReference type="ARBA" id="ARBA00023013"/>
    </source>
</evidence>
<dbReference type="Proteomes" id="UP000685013">
    <property type="component" value="Chromosome 1"/>
</dbReference>
<reference evidence="4 5" key="1">
    <citation type="journal article" date="2021" name="Hortic Res">
        <title>The domestication of Cucurbita argyrosperma as revealed by the genome of its wild relative.</title>
        <authorList>
            <person name="Barrera-Redondo J."/>
            <person name="Sanchez-de la Vega G."/>
            <person name="Aguirre-Liguori J.A."/>
            <person name="Castellanos-Morales G."/>
            <person name="Gutierrez-Guerrero Y.T."/>
            <person name="Aguirre-Dugua X."/>
            <person name="Aguirre-Planter E."/>
            <person name="Tenaillon M.I."/>
            <person name="Lira-Saade R."/>
            <person name="Eguiarte L.E."/>
        </authorList>
    </citation>
    <scope>NUCLEOTIDE SEQUENCE [LARGE SCALE GENOMIC DNA]</scope>
    <source>
        <strain evidence="4">JBR-2021</strain>
    </source>
</reference>
<keyword evidence="2" id="KW-0131">Cell cycle</keyword>
<gene>
    <name evidence="4" type="primary">SMR4</name>
    <name evidence="4" type="ORF">SDJN03_00598</name>
</gene>
<feature type="region of interest" description="Disordered" evidence="3">
    <location>
        <begin position="1"/>
        <end position="26"/>
    </location>
</feature>
<evidence type="ECO:0000256" key="3">
    <source>
        <dbReference type="SAM" id="MobiDB-lite"/>
    </source>
</evidence>
<dbReference type="InterPro" id="IPR040389">
    <property type="entry name" value="SMR"/>
</dbReference>
<proteinExistence type="predicted"/>